<evidence type="ECO:0000313" key="1">
    <source>
        <dbReference type="EMBL" id="CAB4006096.1"/>
    </source>
</evidence>
<dbReference type="Proteomes" id="UP001152795">
    <property type="component" value="Unassembled WGS sequence"/>
</dbReference>
<dbReference type="PANTHER" id="PTHR47481:SF31">
    <property type="entry name" value="OS01G0873500 PROTEIN"/>
    <property type="match status" value="1"/>
</dbReference>
<organism evidence="1 2">
    <name type="scientific">Paramuricea clavata</name>
    <name type="common">Red gorgonian</name>
    <name type="synonym">Violescent sea-whip</name>
    <dbReference type="NCBI Taxonomy" id="317549"/>
    <lineage>
        <taxon>Eukaryota</taxon>
        <taxon>Metazoa</taxon>
        <taxon>Cnidaria</taxon>
        <taxon>Anthozoa</taxon>
        <taxon>Octocorallia</taxon>
        <taxon>Malacalcyonacea</taxon>
        <taxon>Plexauridae</taxon>
        <taxon>Paramuricea</taxon>
    </lineage>
</organism>
<sequence length="205" mass="23100">MSSTGYGPRSNAKLQRLLFDGDETKYELWEERLLGYLQTIKLKKTILSSAPLEEEGDKAKNEESYAELIQLLDGRPTSLSLVMRDAAGDGRKALKILRDHYASQGKPRIIALYTELTLLEKGTSETVTDYLIRAERSIMALKNAKETLSDGLVIAMILKGLPDSYKSFVVHITQSTSEITFAIFKSQLKSFEETEKFNVSQRLIK</sequence>
<proteinExistence type="predicted"/>
<comment type="caution">
    <text evidence="1">The sequence shown here is derived from an EMBL/GenBank/DDBJ whole genome shotgun (WGS) entry which is preliminary data.</text>
</comment>
<dbReference type="Pfam" id="PF14223">
    <property type="entry name" value="Retrotran_gag_2"/>
    <property type="match status" value="1"/>
</dbReference>
<gene>
    <name evidence="1" type="ORF">PACLA_8A020963</name>
</gene>
<dbReference type="AlphaFoldDB" id="A0A7D9EBB3"/>
<evidence type="ECO:0000313" key="2">
    <source>
        <dbReference type="Proteomes" id="UP001152795"/>
    </source>
</evidence>
<dbReference type="PANTHER" id="PTHR47481">
    <property type="match status" value="1"/>
</dbReference>
<accession>A0A7D9EBB3</accession>
<reference evidence="1" key="1">
    <citation type="submission" date="2020-04" db="EMBL/GenBank/DDBJ databases">
        <authorList>
            <person name="Alioto T."/>
            <person name="Alioto T."/>
            <person name="Gomez Garrido J."/>
        </authorList>
    </citation>
    <scope>NUCLEOTIDE SEQUENCE</scope>
    <source>
        <strain evidence="1">A484AB</strain>
    </source>
</reference>
<protein>
    <submittedName>
        <fullName evidence="1">Uncharacterized protein</fullName>
    </submittedName>
</protein>
<dbReference type="OrthoDB" id="10059408at2759"/>
<keyword evidence="2" id="KW-1185">Reference proteome</keyword>
<dbReference type="EMBL" id="CACRXK020005408">
    <property type="protein sequence ID" value="CAB4006096.1"/>
    <property type="molecule type" value="Genomic_DNA"/>
</dbReference>
<name>A0A7D9EBB3_PARCT</name>